<keyword evidence="2" id="KW-0663">Pyridoxal phosphate</keyword>
<comment type="caution">
    <text evidence="4">The sequence shown here is derived from an EMBL/GenBank/DDBJ whole genome shotgun (WGS) entry which is preliminary data.</text>
</comment>
<accession>A0A218XH42</accession>
<reference evidence="5" key="1">
    <citation type="journal article" date="2017" name="Plant J.">
        <title>The pomegranate (Punica granatum L.) genome and the genomics of punicalagin biosynthesis.</title>
        <authorList>
            <person name="Qin G."/>
            <person name="Xu C."/>
            <person name="Ming R."/>
            <person name="Tang H."/>
            <person name="Guyot R."/>
            <person name="Kramer E.M."/>
            <person name="Hu Y."/>
            <person name="Yi X."/>
            <person name="Qi Y."/>
            <person name="Xu X."/>
            <person name="Gao Z."/>
            <person name="Pan H."/>
            <person name="Jian J."/>
            <person name="Tian Y."/>
            <person name="Yue Z."/>
            <person name="Xu Y."/>
        </authorList>
    </citation>
    <scope>NUCLEOTIDE SEQUENCE [LARGE SCALE GENOMIC DNA]</scope>
    <source>
        <strain evidence="5">cv. Dabenzi</strain>
    </source>
</reference>
<dbReference type="PANTHER" id="PTHR43277:SF4">
    <property type="entry name" value="ARGININE DECARBOXYLASE"/>
    <property type="match status" value="1"/>
</dbReference>
<dbReference type="AlphaFoldDB" id="A0A218XH42"/>
<dbReference type="GO" id="GO:0003824">
    <property type="term" value="F:catalytic activity"/>
    <property type="evidence" value="ECO:0007669"/>
    <property type="project" value="InterPro"/>
</dbReference>
<sequence length="280" mass="31493">MFEKTHSSLIRPPTVGYHTLPVSGEPFASLKRLFPEAYTHDMNGFWNRKCTGQRAVDAVMGPCTIQHEAVVFRALSLRPLPLNLRVFDEIFYPPASPSFDPRSTCFFRQASSFEFPSTFSKWQTGGYILGYFELRLGAGQRLVFGIKQLSVGSSIGKINDKGSYNDCYEPFAEANARMSPRETFFAWKRRVSIAECIGRISGELICPYPPRIPVTIPREIIIERGLNYLVKAKMNGAAINGAFDSELSSIVVCCEIQKRVLISLPVAYQMPSPVYLRLWG</sequence>
<evidence type="ECO:0000313" key="4">
    <source>
        <dbReference type="EMBL" id="OWM84535.1"/>
    </source>
</evidence>
<evidence type="ECO:0000259" key="3">
    <source>
        <dbReference type="Pfam" id="PF03711"/>
    </source>
</evidence>
<organism evidence="4 5">
    <name type="scientific">Punica granatum</name>
    <name type="common">Pomegranate</name>
    <dbReference type="NCBI Taxonomy" id="22663"/>
    <lineage>
        <taxon>Eukaryota</taxon>
        <taxon>Viridiplantae</taxon>
        <taxon>Streptophyta</taxon>
        <taxon>Embryophyta</taxon>
        <taxon>Tracheophyta</taxon>
        <taxon>Spermatophyta</taxon>
        <taxon>Magnoliopsida</taxon>
        <taxon>eudicotyledons</taxon>
        <taxon>Gunneridae</taxon>
        <taxon>Pentapetalae</taxon>
        <taxon>rosids</taxon>
        <taxon>malvids</taxon>
        <taxon>Myrtales</taxon>
        <taxon>Lythraceae</taxon>
        <taxon>Punica</taxon>
    </lineage>
</organism>
<dbReference type="Proteomes" id="UP000197138">
    <property type="component" value="Unassembled WGS sequence"/>
</dbReference>
<evidence type="ECO:0000256" key="2">
    <source>
        <dbReference type="ARBA" id="ARBA00022898"/>
    </source>
</evidence>
<dbReference type="SUPFAM" id="SSF55904">
    <property type="entry name" value="Ornithine decarboxylase C-terminal domain"/>
    <property type="match status" value="1"/>
</dbReference>
<feature type="domain" description="Orn/Lys/Arg decarboxylase C-terminal" evidence="3">
    <location>
        <begin position="175"/>
        <end position="232"/>
    </location>
</feature>
<comment type="cofactor">
    <cofactor evidence="1">
        <name>pyridoxal 5'-phosphate</name>
        <dbReference type="ChEBI" id="CHEBI:597326"/>
    </cofactor>
</comment>
<dbReference type="Gene3D" id="3.90.100.10">
    <property type="entry name" value="Orn/Lys/Arg decarboxylase, C-terminal domain"/>
    <property type="match status" value="1"/>
</dbReference>
<dbReference type="PANTHER" id="PTHR43277">
    <property type="entry name" value="ARGININE DECARBOXYLASE"/>
    <property type="match status" value="1"/>
</dbReference>
<dbReference type="InterPro" id="IPR052357">
    <property type="entry name" value="Orn_Lys_Arg_decarboxylase-I"/>
</dbReference>
<gene>
    <name evidence="4" type="ORF">CDL15_Pgr000975</name>
</gene>
<dbReference type="Pfam" id="PF03711">
    <property type="entry name" value="OKR_DC_1_C"/>
    <property type="match status" value="1"/>
</dbReference>
<evidence type="ECO:0000313" key="5">
    <source>
        <dbReference type="Proteomes" id="UP000197138"/>
    </source>
</evidence>
<name>A0A218XH42_PUNGR</name>
<protein>
    <recommendedName>
        <fullName evidence="3">Orn/Lys/Arg decarboxylase C-terminal domain-containing protein</fullName>
    </recommendedName>
</protein>
<dbReference type="EMBL" id="MTKT01001357">
    <property type="protein sequence ID" value="OWM84535.1"/>
    <property type="molecule type" value="Genomic_DNA"/>
</dbReference>
<dbReference type="InterPro" id="IPR008286">
    <property type="entry name" value="Prn/Lys/Arg_de-COase_C"/>
</dbReference>
<evidence type="ECO:0000256" key="1">
    <source>
        <dbReference type="ARBA" id="ARBA00001933"/>
    </source>
</evidence>
<dbReference type="InterPro" id="IPR036633">
    <property type="entry name" value="Prn/Lys/Arg_de-COase_C_sf"/>
</dbReference>
<proteinExistence type="predicted"/>